<dbReference type="RefSeq" id="WP_164446257.1">
    <property type="nucleotide sequence ID" value="NZ_SAIY01000002.1"/>
</dbReference>
<evidence type="ECO:0000313" key="2">
    <source>
        <dbReference type="Proteomes" id="UP000478148"/>
    </source>
</evidence>
<comment type="caution">
    <text evidence="1">The sequence shown here is derived from an EMBL/GenBank/DDBJ whole genome shotgun (WGS) entry which is preliminary data.</text>
</comment>
<accession>A0A6M1KQY3</accession>
<proteinExistence type="predicted"/>
<organism evidence="1 2">
    <name type="scientific">Verrucosispora sioxanthis</name>
    <dbReference type="NCBI Taxonomy" id="2499994"/>
    <lineage>
        <taxon>Bacteria</taxon>
        <taxon>Bacillati</taxon>
        <taxon>Actinomycetota</taxon>
        <taxon>Actinomycetes</taxon>
        <taxon>Micromonosporales</taxon>
        <taxon>Micromonosporaceae</taxon>
        <taxon>Micromonospora</taxon>
    </lineage>
</organism>
<keyword evidence="2" id="KW-1185">Reference proteome</keyword>
<dbReference type="Proteomes" id="UP000478148">
    <property type="component" value="Unassembled WGS sequence"/>
</dbReference>
<reference evidence="1 2" key="1">
    <citation type="submission" date="2020-02" db="EMBL/GenBank/DDBJ databases">
        <title>Draft Genome Sequence of Verrucosispora sp. Strain CWR15, Isolated from Gulf of Mexico Sponge.</title>
        <authorList>
            <person name="Kennedy S.J."/>
            <person name="Cella E."/>
            <person name="Azarian T."/>
            <person name="Baker B.J."/>
            <person name="Shaw L.N."/>
        </authorList>
    </citation>
    <scope>NUCLEOTIDE SEQUENCE [LARGE SCALE GENOMIC DNA]</scope>
    <source>
        <strain evidence="1 2">CWR15</strain>
    </source>
</reference>
<protein>
    <submittedName>
        <fullName evidence="1">Uncharacterized protein</fullName>
    </submittedName>
</protein>
<evidence type="ECO:0000313" key="1">
    <source>
        <dbReference type="EMBL" id="NGM12378.1"/>
    </source>
</evidence>
<sequence length="268" mass="29571">MKKGRFGADFVAAHEAAHGERRREQRQLTYDIAVDPAFAHWRTWYDEQFAPLPPAQGDALARRLWLDEHFWPVTFELAAGAAIRAGGYVAVYEQDHDGLTPDWTALTPDGQVAFLLEVHTDQPTKETFGRIRGWQALERHIAEIPVGVVLILQGSRHVALRPPDSGTAKKIARELRSRLLGSPGIARIHSHGYTFLVMANRFGPLASAKGLYAQFAAPSGVAGPVDTSRLARAVEEKVSKYAALADRHDVPLVVAVGAHRFTSERFPT</sequence>
<name>A0A6M1KQY3_9ACTN</name>
<dbReference type="EMBL" id="SAIY01000002">
    <property type="protein sequence ID" value="NGM12378.1"/>
    <property type="molecule type" value="Genomic_DNA"/>
</dbReference>
<gene>
    <name evidence="1" type="ORF">ENC19_06690</name>
</gene>
<dbReference type="AlphaFoldDB" id="A0A6M1KQY3"/>